<evidence type="ECO:0000313" key="2">
    <source>
        <dbReference type="Proteomes" id="UP001327093"/>
    </source>
</evidence>
<proteinExistence type="predicted"/>
<gene>
    <name evidence="1" type="ORF">R4I43_08390</name>
</gene>
<comment type="caution">
    <text evidence="1">The sequence shown here is derived from an EMBL/GenBank/DDBJ whole genome shotgun (WGS) entry which is preliminary data.</text>
</comment>
<name>A0ABU6A7Q7_9PSEU</name>
<organism evidence="1 2">
    <name type="scientific">Saccharopolyspora mangrovi</name>
    <dbReference type="NCBI Taxonomy" id="3082379"/>
    <lineage>
        <taxon>Bacteria</taxon>
        <taxon>Bacillati</taxon>
        <taxon>Actinomycetota</taxon>
        <taxon>Actinomycetes</taxon>
        <taxon>Pseudonocardiales</taxon>
        <taxon>Pseudonocardiaceae</taxon>
        <taxon>Saccharopolyspora</taxon>
    </lineage>
</organism>
<protein>
    <submittedName>
        <fullName evidence="1">Uncharacterized protein</fullName>
    </submittedName>
</protein>
<sequence>MAITLDEYSPFDAGPGSNVTEGQWRKFMRNVLSGGDGVLRGLKDEFHVYADSTGMQVKVKTGECWIQGAWGHNASEKILPIATAPGTNSRKDRVILRNDFVNNRIELDVLTGTAAASPVAPTMTRNSSMHETSLAVVTVGTSVVTIAAGNVTIGAERERSSPYARYRRASGLQTIATSTATNVQFPTPVFEDYAVTASGTNNSVFTLNRAGIWHVDVSISWNTEAANFGGIRKVSISDGVNPLIAYEAQACPGPTAAQGAAVINSCAIQREWPAGQQLVIRAIQLSPGSKDIEGSDSNATPTKVCFAWMGY</sequence>
<reference evidence="1 2" key="1">
    <citation type="submission" date="2023-10" db="EMBL/GenBank/DDBJ databases">
        <title>Saccharopolyspora sp. nov., isolated from mangrove soil.</title>
        <authorList>
            <person name="Lu Y."/>
            <person name="Liu W."/>
        </authorList>
    </citation>
    <scope>NUCLEOTIDE SEQUENCE [LARGE SCALE GENOMIC DNA]</scope>
    <source>
        <strain evidence="1 2">S2-29</strain>
    </source>
</reference>
<dbReference type="EMBL" id="JAWLNX010000004">
    <property type="protein sequence ID" value="MEB3367424.1"/>
    <property type="molecule type" value="Genomic_DNA"/>
</dbReference>
<accession>A0ABU6A7Q7</accession>
<keyword evidence="2" id="KW-1185">Reference proteome</keyword>
<evidence type="ECO:0000313" key="1">
    <source>
        <dbReference type="EMBL" id="MEB3367424.1"/>
    </source>
</evidence>
<dbReference type="RefSeq" id="WP_324264975.1">
    <property type="nucleotide sequence ID" value="NZ_JAWLNX010000004.1"/>
</dbReference>
<dbReference type="Proteomes" id="UP001327093">
    <property type="component" value="Unassembled WGS sequence"/>
</dbReference>